<gene>
    <name evidence="2" type="ORF">H4Q31_04020</name>
</gene>
<evidence type="ECO:0000313" key="3">
    <source>
        <dbReference type="Proteomes" id="UP000574133"/>
    </source>
</evidence>
<keyword evidence="1" id="KW-0175">Coiled coil</keyword>
<accession>A0A841TB63</accession>
<keyword evidence="3" id="KW-1185">Reference proteome</keyword>
<protein>
    <submittedName>
        <fullName evidence="2">Uncharacterized protein</fullName>
    </submittedName>
</protein>
<name>A0A841TB63_9BACL</name>
<dbReference type="Proteomes" id="UP000574133">
    <property type="component" value="Unassembled WGS sequence"/>
</dbReference>
<sequence length="194" mass="23383">MPNDKDTLEEIKRKYAMHVYEGHEDNVNDVIRYLLQQNEQQQAEIEREKEELDRLNNVILRLQEDYERSLAVSESLGHQLQQSREENEQLIKDRDFWVNLYNQERDLCKGQKENLREINERIGADAENLLVENERLRGELEQVKAERDDYRKVLEWYEKRTNWEYFVDHSAPALKDSGERARDILSRYPSEKGE</sequence>
<dbReference type="EMBL" id="JACJVN010000017">
    <property type="protein sequence ID" value="MBB6676490.1"/>
    <property type="molecule type" value="Genomic_DNA"/>
</dbReference>
<reference evidence="2 3" key="1">
    <citation type="submission" date="2020-08" db="EMBL/GenBank/DDBJ databases">
        <title>Cohnella phylogeny.</title>
        <authorList>
            <person name="Dunlap C."/>
        </authorList>
    </citation>
    <scope>NUCLEOTIDE SEQUENCE [LARGE SCALE GENOMIC DNA]</scope>
    <source>
        <strain evidence="2 3">DSM 103658</strain>
    </source>
</reference>
<organism evidence="2 3">
    <name type="scientific">Cohnella lubricantis</name>
    <dbReference type="NCBI Taxonomy" id="2163172"/>
    <lineage>
        <taxon>Bacteria</taxon>
        <taxon>Bacillati</taxon>
        <taxon>Bacillota</taxon>
        <taxon>Bacilli</taxon>
        <taxon>Bacillales</taxon>
        <taxon>Paenibacillaceae</taxon>
        <taxon>Cohnella</taxon>
    </lineage>
</organism>
<evidence type="ECO:0000313" key="2">
    <source>
        <dbReference type="EMBL" id="MBB6676490.1"/>
    </source>
</evidence>
<comment type="caution">
    <text evidence="2">The sequence shown here is derived from an EMBL/GenBank/DDBJ whole genome shotgun (WGS) entry which is preliminary data.</text>
</comment>
<dbReference type="RefSeq" id="WP_185177784.1">
    <property type="nucleotide sequence ID" value="NZ_CBCSEP010000004.1"/>
</dbReference>
<evidence type="ECO:0000256" key="1">
    <source>
        <dbReference type="SAM" id="Coils"/>
    </source>
</evidence>
<feature type="coiled-coil region" evidence="1">
    <location>
        <begin position="31"/>
        <end position="160"/>
    </location>
</feature>
<dbReference type="AlphaFoldDB" id="A0A841TB63"/>
<proteinExistence type="predicted"/>